<evidence type="ECO:0000313" key="11">
    <source>
        <dbReference type="EMBL" id="KAJ7307263.1"/>
    </source>
</evidence>
<evidence type="ECO:0000256" key="4">
    <source>
        <dbReference type="ARBA" id="ARBA00022723"/>
    </source>
</evidence>
<dbReference type="CDD" id="cd05023">
    <property type="entry name" value="S-100A11"/>
    <property type="match status" value="1"/>
</dbReference>
<protein>
    <recommendedName>
        <fullName evidence="3">Protein S100-A11</fullName>
    </recommendedName>
    <alternativeName>
        <fullName evidence="8">Calgizzarin</fullName>
    </alternativeName>
    <alternativeName>
        <fullName evidence="9">S100 calcium-binding protein A11</fullName>
    </alternativeName>
</protein>
<dbReference type="InterPro" id="IPR011992">
    <property type="entry name" value="EF-hand-dom_pair"/>
</dbReference>
<sequence length="190" mass="20619">MTCTIGNSSGFGGSLCFLPLSSELLLEGKKNSEVGEGGVASHLVGTEGENRSGFWQEPQRRPAKVEANFWAKKEWDVGALPESSRYPVGPTETERCIESLLAIFQRYAGRDGNATSLSKKEFVTFMNTELASFTKNQKDPGVVDRMMKKLDINSDGQLDFAEFLNLVGGLAEACHTHVMKSTTGGAAHQP</sequence>
<comment type="subunit">
    <text evidence="2">Homodimer; disulfide-linked.</text>
</comment>
<dbReference type="PROSITE" id="PS50222">
    <property type="entry name" value="EF_HAND_2"/>
    <property type="match status" value="1"/>
</dbReference>
<dbReference type="GO" id="GO:0005737">
    <property type="term" value="C:cytoplasm"/>
    <property type="evidence" value="ECO:0007669"/>
    <property type="project" value="TreeGrafter"/>
</dbReference>
<evidence type="ECO:0000256" key="6">
    <source>
        <dbReference type="ARBA" id="ARBA00022837"/>
    </source>
</evidence>
<evidence type="ECO:0000313" key="12">
    <source>
        <dbReference type="Proteomes" id="UP001142489"/>
    </source>
</evidence>
<dbReference type="InterPro" id="IPR018247">
    <property type="entry name" value="EF_Hand_1_Ca_BS"/>
</dbReference>
<dbReference type="GO" id="GO:0044548">
    <property type="term" value="F:S100 protein binding"/>
    <property type="evidence" value="ECO:0007669"/>
    <property type="project" value="TreeGrafter"/>
</dbReference>
<dbReference type="SMART" id="SM00054">
    <property type="entry name" value="EFh"/>
    <property type="match status" value="1"/>
</dbReference>
<organism evidence="11 12">
    <name type="scientific">Phrynocephalus forsythii</name>
    <dbReference type="NCBI Taxonomy" id="171643"/>
    <lineage>
        <taxon>Eukaryota</taxon>
        <taxon>Metazoa</taxon>
        <taxon>Chordata</taxon>
        <taxon>Craniata</taxon>
        <taxon>Vertebrata</taxon>
        <taxon>Euteleostomi</taxon>
        <taxon>Lepidosauria</taxon>
        <taxon>Squamata</taxon>
        <taxon>Bifurcata</taxon>
        <taxon>Unidentata</taxon>
        <taxon>Episquamata</taxon>
        <taxon>Toxicofera</taxon>
        <taxon>Iguania</taxon>
        <taxon>Acrodonta</taxon>
        <taxon>Agamidae</taxon>
        <taxon>Agaminae</taxon>
        <taxon>Phrynocephalus</taxon>
    </lineage>
</organism>
<keyword evidence="5" id="KW-0677">Repeat</keyword>
<dbReference type="EMBL" id="JAPFRF010000019">
    <property type="protein sequence ID" value="KAJ7307263.1"/>
    <property type="molecule type" value="Genomic_DNA"/>
</dbReference>
<dbReference type="GO" id="GO:0048306">
    <property type="term" value="F:calcium-dependent protein binding"/>
    <property type="evidence" value="ECO:0007669"/>
    <property type="project" value="InterPro"/>
</dbReference>
<dbReference type="InterPro" id="IPR002048">
    <property type="entry name" value="EF_hand_dom"/>
</dbReference>
<evidence type="ECO:0000259" key="10">
    <source>
        <dbReference type="PROSITE" id="PS50222"/>
    </source>
</evidence>
<evidence type="ECO:0000256" key="1">
    <source>
        <dbReference type="ARBA" id="ARBA00007323"/>
    </source>
</evidence>
<dbReference type="Gene3D" id="1.10.238.10">
    <property type="entry name" value="EF-hand"/>
    <property type="match status" value="1"/>
</dbReference>
<dbReference type="InterPro" id="IPR028482">
    <property type="entry name" value="S100A11"/>
</dbReference>
<gene>
    <name evidence="11" type="ORF">JRQ81_009261</name>
</gene>
<dbReference type="OrthoDB" id="9451669at2759"/>
<evidence type="ECO:0000256" key="5">
    <source>
        <dbReference type="ARBA" id="ARBA00022737"/>
    </source>
</evidence>
<dbReference type="Pfam" id="PF01023">
    <property type="entry name" value="S_100"/>
    <property type="match status" value="1"/>
</dbReference>
<accession>A0A9Q1ASD9</accession>
<feature type="domain" description="EF-hand" evidence="10">
    <location>
        <begin position="138"/>
        <end position="173"/>
    </location>
</feature>
<evidence type="ECO:0000256" key="8">
    <source>
        <dbReference type="ARBA" id="ARBA00030085"/>
    </source>
</evidence>
<dbReference type="GO" id="GO:0005509">
    <property type="term" value="F:calcium ion binding"/>
    <property type="evidence" value="ECO:0007669"/>
    <property type="project" value="InterPro"/>
</dbReference>
<dbReference type="AlphaFoldDB" id="A0A9Q1ASD9"/>
<evidence type="ECO:0000256" key="7">
    <source>
        <dbReference type="ARBA" id="ARBA00023157"/>
    </source>
</evidence>
<dbReference type="PANTHER" id="PTHR11639:SF60">
    <property type="entry name" value="PROTEIN S100-A11"/>
    <property type="match status" value="1"/>
</dbReference>
<dbReference type="SMART" id="SM01394">
    <property type="entry name" value="S_100"/>
    <property type="match status" value="1"/>
</dbReference>
<reference evidence="11" key="1">
    <citation type="journal article" date="2023" name="DNA Res.">
        <title>Chromosome-level genome assembly of Phrynocephalus forsythii using third-generation DNA sequencing and Hi-C analysis.</title>
        <authorList>
            <person name="Qi Y."/>
            <person name="Zhao W."/>
            <person name="Zhao Y."/>
            <person name="Niu C."/>
            <person name="Cao S."/>
            <person name="Zhang Y."/>
        </authorList>
    </citation>
    <scope>NUCLEOTIDE SEQUENCE</scope>
    <source>
        <tissue evidence="11">Muscle</tissue>
    </source>
</reference>
<dbReference type="PANTHER" id="PTHR11639">
    <property type="entry name" value="S100 CALCIUM-BINDING PROTEIN"/>
    <property type="match status" value="1"/>
</dbReference>
<keyword evidence="12" id="KW-1185">Reference proteome</keyword>
<dbReference type="GO" id="GO:0042127">
    <property type="term" value="P:regulation of cell population proliferation"/>
    <property type="evidence" value="ECO:0007669"/>
    <property type="project" value="InterPro"/>
</dbReference>
<dbReference type="SUPFAM" id="SSF47473">
    <property type="entry name" value="EF-hand"/>
    <property type="match status" value="1"/>
</dbReference>
<dbReference type="PROSITE" id="PS00303">
    <property type="entry name" value="S100_CABP"/>
    <property type="match status" value="1"/>
</dbReference>
<comment type="caution">
    <text evidence="11">The sequence shown here is derived from an EMBL/GenBank/DDBJ whole genome shotgun (WGS) entry which is preliminary data.</text>
</comment>
<dbReference type="GO" id="GO:0005615">
    <property type="term" value="C:extracellular space"/>
    <property type="evidence" value="ECO:0007669"/>
    <property type="project" value="TreeGrafter"/>
</dbReference>
<keyword evidence="7" id="KW-1015">Disulfide bond</keyword>
<evidence type="ECO:0000256" key="9">
    <source>
        <dbReference type="ARBA" id="ARBA00032652"/>
    </source>
</evidence>
<dbReference type="PROSITE" id="PS00018">
    <property type="entry name" value="EF_HAND_1"/>
    <property type="match status" value="1"/>
</dbReference>
<comment type="similarity">
    <text evidence="1">Belongs to the S-100 family.</text>
</comment>
<name>A0A9Q1ASD9_9SAUR</name>
<dbReference type="Proteomes" id="UP001142489">
    <property type="component" value="Unassembled WGS sequence"/>
</dbReference>
<keyword evidence="4" id="KW-0479">Metal-binding</keyword>
<proteinExistence type="inferred from homology"/>
<dbReference type="InterPro" id="IPR013787">
    <property type="entry name" value="S100_Ca-bd_sub"/>
</dbReference>
<keyword evidence="6" id="KW-0106">Calcium</keyword>
<evidence type="ECO:0000256" key="2">
    <source>
        <dbReference type="ARBA" id="ARBA00011748"/>
    </source>
</evidence>
<evidence type="ECO:0000256" key="3">
    <source>
        <dbReference type="ARBA" id="ARBA00018064"/>
    </source>
</evidence>
<dbReference type="InterPro" id="IPR001751">
    <property type="entry name" value="S100/CaBP7/8-like_CS"/>
</dbReference>